<dbReference type="EMBL" id="SJPG01000001">
    <property type="protein sequence ID" value="TWT63407.1"/>
    <property type="molecule type" value="Genomic_DNA"/>
</dbReference>
<dbReference type="AlphaFoldDB" id="A0A5C5XJN3"/>
<name>A0A5C5XJN3_9PLAN</name>
<comment type="caution">
    <text evidence="1">The sequence shown here is derived from an EMBL/GenBank/DDBJ whole genome shotgun (WGS) entry which is preliminary data.</text>
</comment>
<organism evidence="1 2">
    <name type="scientific">Rubinisphaera italica</name>
    <dbReference type="NCBI Taxonomy" id="2527969"/>
    <lineage>
        <taxon>Bacteria</taxon>
        <taxon>Pseudomonadati</taxon>
        <taxon>Planctomycetota</taxon>
        <taxon>Planctomycetia</taxon>
        <taxon>Planctomycetales</taxon>
        <taxon>Planctomycetaceae</taxon>
        <taxon>Rubinisphaera</taxon>
    </lineage>
</organism>
<evidence type="ECO:0000313" key="1">
    <source>
        <dbReference type="EMBL" id="TWT63407.1"/>
    </source>
</evidence>
<protein>
    <submittedName>
        <fullName evidence="1">Uncharacterized protein</fullName>
    </submittedName>
</protein>
<evidence type="ECO:0000313" key="2">
    <source>
        <dbReference type="Proteomes" id="UP000316095"/>
    </source>
</evidence>
<accession>A0A5C5XJN3</accession>
<sequence length="97" mass="10807">MLLWSQNCGCLSSINFEFLRKNFGHFVERQSSDRIVAPIVRVFEIIVIPVAGIVCVVERSPELSGMNSVTHEFAVNINQGRIVTLFTGFFNNCVVGS</sequence>
<keyword evidence="2" id="KW-1185">Reference proteome</keyword>
<reference evidence="1 2" key="1">
    <citation type="submission" date="2019-02" db="EMBL/GenBank/DDBJ databases">
        <title>Deep-cultivation of Planctomycetes and their phenomic and genomic characterization uncovers novel biology.</title>
        <authorList>
            <person name="Wiegand S."/>
            <person name="Jogler M."/>
            <person name="Boedeker C."/>
            <person name="Pinto D."/>
            <person name="Vollmers J."/>
            <person name="Rivas-Marin E."/>
            <person name="Kohn T."/>
            <person name="Peeters S.H."/>
            <person name="Heuer A."/>
            <person name="Rast P."/>
            <person name="Oberbeckmann S."/>
            <person name="Bunk B."/>
            <person name="Jeske O."/>
            <person name="Meyerdierks A."/>
            <person name="Storesund J.E."/>
            <person name="Kallscheuer N."/>
            <person name="Luecker S."/>
            <person name="Lage O.M."/>
            <person name="Pohl T."/>
            <person name="Merkel B.J."/>
            <person name="Hornburger P."/>
            <person name="Mueller R.-W."/>
            <person name="Bruemmer F."/>
            <person name="Labrenz M."/>
            <person name="Spormann A.M."/>
            <person name="Op Den Camp H."/>
            <person name="Overmann J."/>
            <person name="Amann R."/>
            <person name="Jetten M.S.M."/>
            <person name="Mascher T."/>
            <person name="Medema M.H."/>
            <person name="Devos D.P."/>
            <person name="Kaster A.-K."/>
            <person name="Ovreas L."/>
            <person name="Rohde M."/>
            <person name="Galperin M.Y."/>
            <person name="Jogler C."/>
        </authorList>
    </citation>
    <scope>NUCLEOTIDE SEQUENCE [LARGE SCALE GENOMIC DNA]</scope>
    <source>
        <strain evidence="1 2">Pan54</strain>
    </source>
</reference>
<dbReference type="Proteomes" id="UP000316095">
    <property type="component" value="Unassembled WGS sequence"/>
</dbReference>
<gene>
    <name evidence="1" type="ORF">Pan54_41600</name>
</gene>
<proteinExistence type="predicted"/>